<evidence type="ECO:0000313" key="2">
    <source>
        <dbReference type="Proteomes" id="UP000298663"/>
    </source>
</evidence>
<organism evidence="1 2">
    <name type="scientific">Steinernema carpocapsae</name>
    <name type="common">Entomopathogenic nematode</name>
    <dbReference type="NCBI Taxonomy" id="34508"/>
    <lineage>
        <taxon>Eukaryota</taxon>
        <taxon>Metazoa</taxon>
        <taxon>Ecdysozoa</taxon>
        <taxon>Nematoda</taxon>
        <taxon>Chromadorea</taxon>
        <taxon>Rhabditida</taxon>
        <taxon>Tylenchina</taxon>
        <taxon>Panagrolaimomorpha</taxon>
        <taxon>Strongyloidoidea</taxon>
        <taxon>Steinernematidae</taxon>
        <taxon>Steinernema</taxon>
    </lineage>
</organism>
<dbReference type="EMBL" id="AZBU02000002">
    <property type="protein sequence ID" value="TKR93214.1"/>
    <property type="molecule type" value="Genomic_DNA"/>
</dbReference>
<protein>
    <submittedName>
        <fullName evidence="1">Uncharacterized protein</fullName>
    </submittedName>
</protein>
<accession>A0A4U5PB72</accession>
<keyword evidence="2" id="KW-1185">Reference proteome</keyword>
<name>A0A4U5PB72_STECR</name>
<proteinExistence type="predicted"/>
<evidence type="ECO:0000313" key="1">
    <source>
        <dbReference type="EMBL" id="TKR93214.1"/>
    </source>
</evidence>
<comment type="caution">
    <text evidence="1">The sequence shown here is derived from an EMBL/GenBank/DDBJ whole genome shotgun (WGS) entry which is preliminary data.</text>
</comment>
<sequence length="164" mass="18219">MRDSCPAAFRNFDDRSSVDVSFTSGGIPYISRSCSVSGRCITHFRLFEDGLFGGIKRCSQSLIGLWLIFIGLPSIGLDFRLSPQFNQSSQSRLSSSNRKVACPSQSQHTIFFSFVVHFCLCSLQIKHVLQTYHALHTSKSASSTPTLDHCPLPSSRLLFAFAFN</sequence>
<gene>
    <name evidence="1" type="ORF">L596_007710</name>
</gene>
<dbReference type="AlphaFoldDB" id="A0A4U5PB72"/>
<reference evidence="1 2" key="2">
    <citation type="journal article" date="2019" name="G3 (Bethesda)">
        <title>Hybrid Assembly of the Genome of the Entomopathogenic Nematode Steinernema carpocapsae Identifies the X-Chromosome.</title>
        <authorList>
            <person name="Serra L."/>
            <person name="Macchietto M."/>
            <person name="Macias-Munoz A."/>
            <person name="McGill C.J."/>
            <person name="Rodriguez I.M."/>
            <person name="Rodriguez B."/>
            <person name="Murad R."/>
            <person name="Mortazavi A."/>
        </authorList>
    </citation>
    <scope>NUCLEOTIDE SEQUENCE [LARGE SCALE GENOMIC DNA]</scope>
    <source>
        <strain evidence="1 2">ALL</strain>
    </source>
</reference>
<dbReference type="Proteomes" id="UP000298663">
    <property type="component" value="Unassembled WGS sequence"/>
</dbReference>
<reference evidence="1 2" key="1">
    <citation type="journal article" date="2015" name="Genome Biol.">
        <title>Comparative genomics of Steinernema reveals deeply conserved gene regulatory networks.</title>
        <authorList>
            <person name="Dillman A.R."/>
            <person name="Macchietto M."/>
            <person name="Porter C.F."/>
            <person name="Rogers A."/>
            <person name="Williams B."/>
            <person name="Antoshechkin I."/>
            <person name="Lee M.M."/>
            <person name="Goodwin Z."/>
            <person name="Lu X."/>
            <person name="Lewis E.E."/>
            <person name="Goodrich-Blair H."/>
            <person name="Stock S.P."/>
            <person name="Adams B.J."/>
            <person name="Sternberg P.W."/>
            <person name="Mortazavi A."/>
        </authorList>
    </citation>
    <scope>NUCLEOTIDE SEQUENCE [LARGE SCALE GENOMIC DNA]</scope>
    <source>
        <strain evidence="1 2">ALL</strain>
    </source>
</reference>